<dbReference type="PANTHER" id="PTHR46167:SF1">
    <property type="entry name" value="N-LYSINE METHYLTRANSFERASE KMT5A"/>
    <property type="match status" value="1"/>
</dbReference>
<dbReference type="Gene3D" id="2.170.270.10">
    <property type="entry name" value="SET domain"/>
    <property type="match status" value="1"/>
</dbReference>
<protein>
    <recommendedName>
        <fullName evidence="1">SET domain-containing protein</fullName>
    </recommendedName>
</protein>
<dbReference type="PROSITE" id="PS50280">
    <property type="entry name" value="SET"/>
    <property type="match status" value="1"/>
</dbReference>
<dbReference type="GO" id="GO:0005634">
    <property type="term" value="C:nucleus"/>
    <property type="evidence" value="ECO:0007669"/>
    <property type="project" value="TreeGrafter"/>
</dbReference>
<accession>A0AAZ1WYI0</accession>
<feature type="domain" description="SET" evidence="1">
    <location>
        <begin position="25"/>
        <end position="146"/>
    </location>
</feature>
<evidence type="ECO:0000313" key="3">
    <source>
        <dbReference type="Proteomes" id="UP000472276"/>
    </source>
</evidence>
<dbReference type="InterPro" id="IPR051760">
    <property type="entry name" value="KMT5A"/>
</dbReference>
<dbReference type="Pfam" id="PF00856">
    <property type="entry name" value="SET"/>
    <property type="match status" value="1"/>
</dbReference>
<reference evidence="3" key="1">
    <citation type="submission" date="2020-03" db="EMBL/GenBank/DDBJ databases">
        <title>Evolution of repeat sequences and sex chromosomes of tilapia species revealed by chromosome-level genomes.</title>
        <authorList>
            <person name="Xu L."/>
            <person name="Tao W."/>
            <person name="Wang D."/>
            <person name="Zhou Q."/>
        </authorList>
    </citation>
    <scope>NUCLEOTIDE SEQUENCE [LARGE SCALE GENOMIC DNA]</scope>
    <source>
        <strain evidence="3">Israel</strain>
    </source>
</reference>
<organism evidence="2 3">
    <name type="scientific">Oreochromis aureus</name>
    <name type="common">Israeli tilapia</name>
    <name type="synonym">Chromis aureus</name>
    <dbReference type="NCBI Taxonomy" id="47969"/>
    <lineage>
        <taxon>Eukaryota</taxon>
        <taxon>Metazoa</taxon>
        <taxon>Chordata</taxon>
        <taxon>Craniata</taxon>
        <taxon>Vertebrata</taxon>
        <taxon>Euteleostomi</taxon>
        <taxon>Actinopterygii</taxon>
        <taxon>Neopterygii</taxon>
        <taxon>Teleostei</taxon>
        <taxon>Neoteleostei</taxon>
        <taxon>Acanthomorphata</taxon>
        <taxon>Ovalentaria</taxon>
        <taxon>Cichlomorphae</taxon>
        <taxon>Cichliformes</taxon>
        <taxon>Cichlidae</taxon>
        <taxon>African cichlids</taxon>
        <taxon>Pseudocrenilabrinae</taxon>
        <taxon>Oreochromini</taxon>
        <taxon>Oreochromis</taxon>
    </lineage>
</organism>
<dbReference type="AlphaFoldDB" id="A0AAZ1WYI0"/>
<dbReference type="Proteomes" id="UP000472276">
    <property type="component" value="Unassembled WGS sequence"/>
</dbReference>
<dbReference type="SUPFAM" id="SSF82199">
    <property type="entry name" value="SET domain"/>
    <property type="match status" value="1"/>
</dbReference>
<reference evidence="2" key="2">
    <citation type="submission" date="2025-08" db="UniProtKB">
        <authorList>
            <consortium name="Ensembl"/>
        </authorList>
    </citation>
    <scope>IDENTIFICATION</scope>
</reference>
<sequence>MRPPRAKIKPKDEAVKFSSLGQDKDGFEVKFINSVKGRGVFSRCNYNKGDFLLEYRGDVVTKKEYENRTRLYHDALKVFLFEFRYNGQQLCIDAAREDGSLGRLVNDDHVSPNSKMRTIAVNGKPHLCLFAIKDIKPGEEITYNYGDSDWPWRVK</sequence>
<keyword evidence="3" id="KW-1185">Reference proteome</keyword>
<dbReference type="InterPro" id="IPR001214">
    <property type="entry name" value="SET_dom"/>
</dbReference>
<name>A0AAZ1WYI0_OREAU</name>
<dbReference type="GO" id="GO:0006357">
    <property type="term" value="P:regulation of transcription by RNA polymerase II"/>
    <property type="evidence" value="ECO:0007669"/>
    <property type="project" value="TreeGrafter"/>
</dbReference>
<proteinExistence type="predicted"/>
<evidence type="ECO:0000313" key="2">
    <source>
        <dbReference type="Ensembl" id="ENSOABP00000060558.1"/>
    </source>
</evidence>
<dbReference type="GO" id="GO:0042799">
    <property type="term" value="F:histone H4K20 methyltransferase activity"/>
    <property type="evidence" value="ECO:0007669"/>
    <property type="project" value="TreeGrafter"/>
</dbReference>
<dbReference type="PANTHER" id="PTHR46167">
    <property type="entry name" value="N-LYSINE METHYLTRANSFERASE KMT5A"/>
    <property type="match status" value="1"/>
</dbReference>
<dbReference type="SMART" id="SM00317">
    <property type="entry name" value="SET"/>
    <property type="match status" value="1"/>
</dbReference>
<dbReference type="GO" id="GO:0005700">
    <property type="term" value="C:polytene chromosome"/>
    <property type="evidence" value="ECO:0007669"/>
    <property type="project" value="TreeGrafter"/>
</dbReference>
<dbReference type="GO" id="GO:0043516">
    <property type="term" value="P:regulation of DNA damage response, signal transduction by p53 class mediator"/>
    <property type="evidence" value="ECO:0007669"/>
    <property type="project" value="TreeGrafter"/>
</dbReference>
<reference evidence="2" key="3">
    <citation type="submission" date="2025-09" db="UniProtKB">
        <authorList>
            <consortium name="Ensembl"/>
        </authorList>
    </citation>
    <scope>IDENTIFICATION</scope>
</reference>
<evidence type="ECO:0000259" key="1">
    <source>
        <dbReference type="PROSITE" id="PS50280"/>
    </source>
</evidence>
<dbReference type="InterPro" id="IPR046341">
    <property type="entry name" value="SET_dom_sf"/>
</dbReference>
<dbReference type="Ensembl" id="ENSOABT00000069698.1">
    <property type="protein sequence ID" value="ENSOABP00000060558.1"/>
    <property type="gene ID" value="ENSOABG00000036194.1"/>
</dbReference>